<proteinExistence type="predicted"/>
<dbReference type="Proteomes" id="UP001178507">
    <property type="component" value="Unassembled WGS sequence"/>
</dbReference>
<evidence type="ECO:0000313" key="1">
    <source>
        <dbReference type="EMBL" id="CAJ1403208.1"/>
    </source>
</evidence>
<gene>
    <name evidence="1" type="ORF">EVOR1521_LOCUS25934</name>
</gene>
<accession>A0AA36NI67</accession>
<organism evidence="1 2">
    <name type="scientific">Effrenium voratum</name>
    <dbReference type="NCBI Taxonomy" id="2562239"/>
    <lineage>
        <taxon>Eukaryota</taxon>
        <taxon>Sar</taxon>
        <taxon>Alveolata</taxon>
        <taxon>Dinophyceae</taxon>
        <taxon>Suessiales</taxon>
        <taxon>Symbiodiniaceae</taxon>
        <taxon>Effrenium</taxon>
    </lineage>
</organism>
<keyword evidence="2" id="KW-1185">Reference proteome</keyword>
<evidence type="ECO:0000313" key="2">
    <source>
        <dbReference type="Proteomes" id="UP001178507"/>
    </source>
</evidence>
<dbReference type="EMBL" id="CAUJNA010003484">
    <property type="protein sequence ID" value="CAJ1403208.1"/>
    <property type="molecule type" value="Genomic_DNA"/>
</dbReference>
<protein>
    <submittedName>
        <fullName evidence="1">Uncharacterized protein</fullName>
    </submittedName>
</protein>
<reference evidence="1" key="1">
    <citation type="submission" date="2023-08" db="EMBL/GenBank/DDBJ databases">
        <authorList>
            <person name="Chen Y."/>
            <person name="Shah S."/>
            <person name="Dougan E. K."/>
            <person name="Thang M."/>
            <person name="Chan C."/>
        </authorList>
    </citation>
    <scope>NUCLEOTIDE SEQUENCE</scope>
</reference>
<sequence>MKVLANFPATTQHSACFKQMVHTWDVFLCVGCRLSCELAFECVSSKIRRSSRSFAGTSWLRVGGVKNHCHLRVQLRGVRACSQRVGMKVRLQMLTLFLQGCQPISPHSALPSSTYLKQCDHSAREVHH</sequence>
<comment type="caution">
    <text evidence="1">The sequence shown here is derived from an EMBL/GenBank/DDBJ whole genome shotgun (WGS) entry which is preliminary data.</text>
</comment>
<name>A0AA36NI67_9DINO</name>
<dbReference type="AlphaFoldDB" id="A0AA36NI67"/>